<reference evidence="2 3" key="1">
    <citation type="journal article" date="2024" name="Science">
        <title>Giant polyketide synthase enzymes in the biosynthesis of giant marine polyether toxins.</title>
        <authorList>
            <person name="Fallon T.R."/>
            <person name="Shende V.V."/>
            <person name="Wierzbicki I.H."/>
            <person name="Pendleton A.L."/>
            <person name="Watervoot N.F."/>
            <person name="Auber R.P."/>
            <person name="Gonzalez D.J."/>
            <person name="Wisecaver J.H."/>
            <person name="Moore B.S."/>
        </authorList>
    </citation>
    <scope>NUCLEOTIDE SEQUENCE [LARGE SCALE GENOMIC DNA]</scope>
    <source>
        <strain evidence="2 3">12B1</strain>
    </source>
</reference>
<dbReference type="EMBL" id="JBGBPQ010000014">
    <property type="protein sequence ID" value="KAL1511356.1"/>
    <property type="molecule type" value="Genomic_DNA"/>
</dbReference>
<sequence length="650" mass="73363">MAEVDQAATTRTRVEAVPRLRLPSISRSDVRACTSNLELSLAKPDDDFLRDWSPKDIESRIWDSQASLWPFEPPVVREAAISFEARHAVLCVRAERSLLSLRRSGGSNMERRKRFQADLWELQAQRFHVQPLRLRALVSPRRGPLAHARLEGLYLGGAEGGPWCVPQLPLEHEQGAAPDEETMPRRRWKLEASIWAPRRQKADGRSFHDDEKKMQSVLAADWRAALHTHGLAEWILKEGDAPVEVADSTARAAASPEVREVYDLLWAQHRLVYGCFDVYAARQSAENIFGVGSDSFKSFVNDCRLVNEASVHCCSDAIDRLFIHLTSASMSGAHDEGTRTHQLKRQERPAHRGCLGDFIAAIVRVALMFYVDSKALAHASEAVDKVFAKHITKRAPDLARQSADGFRELHCYVEAVDRVLRKHEASLRSVFEVYAFSEEELSNKVCSKLALSVNEWLDFLADFDLFGEDFSLDQAKMIFVWSRLRVINEASAHAHIKRTRLFFEDFLEAIVRLAAMKALPSDEEVFVRQADGGLLMLELRKTLDPAARMAWIRRHPPLLNPFSPPDLRAAPQDSKRSEYVEDELPAQDAVGKPPRIDRCVDHVCGYLVRVVETKATKMTPSGVLTVTKEEVSRFAQGKQRNRHLMGDGAS</sequence>
<dbReference type="AlphaFoldDB" id="A0AB34J4B9"/>
<comment type="caution">
    <text evidence="2">The sequence shown here is derived from an EMBL/GenBank/DDBJ whole genome shotgun (WGS) entry which is preliminary data.</text>
</comment>
<protein>
    <recommendedName>
        <fullName evidence="4">Cullin family profile domain-containing protein</fullName>
    </recommendedName>
</protein>
<proteinExistence type="predicted"/>
<evidence type="ECO:0000313" key="3">
    <source>
        <dbReference type="Proteomes" id="UP001515480"/>
    </source>
</evidence>
<feature type="region of interest" description="Disordered" evidence="1">
    <location>
        <begin position="562"/>
        <end position="583"/>
    </location>
</feature>
<evidence type="ECO:0000313" key="2">
    <source>
        <dbReference type="EMBL" id="KAL1511356.1"/>
    </source>
</evidence>
<organism evidence="2 3">
    <name type="scientific">Prymnesium parvum</name>
    <name type="common">Toxic golden alga</name>
    <dbReference type="NCBI Taxonomy" id="97485"/>
    <lineage>
        <taxon>Eukaryota</taxon>
        <taxon>Haptista</taxon>
        <taxon>Haptophyta</taxon>
        <taxon>Prymnesiophyceae</taxon>
        <taxon>Prymnesiales</taxon>
        <taxon>Prymnesiaceae</taxon>
        <taxon>Prymnesium</taxon>
    </lineage>
</organism>
<dbReference type="Proteomes" id="UP001515480">
    <property type="component" value="Unassembled WGS sequence"/>
</dbReference>
<evidence type="ECO:0000256" key="1">
    <source>
        <dbReference type="SAM" id="MobiDB-lite"/>
    </source>
</evidence>
<keyword evidence="3" id="KW-1185">Reference proteome</keyword>
<evidence type="ECO:0008006" key="4">
    <source>
        <dbReference type="Google" id="ProtNLM"/>
    </source>
</evidence>
<gene>
    <name evidence="2" type="ORF">AB1Y20_006158</name>
</gene>
<accession>A0AB34J4B9</accession>
<name>A0AB34J4B9_PRYPA</name>